<evidence type="ECO:0000313" key="4">
    <source>
        <dbReference type="Proteomes" id="UP000714380"/>
    </source>
</evidence>
<accession>A0ABS7ZJX1</accession>
<dbReference type="Proteomes" id="UP000714380">
    <property type="component" value="Unassembled WGS sequence"/>
</dbReference>
<name>A0ABS7ZJX1_9GAMM</name>
<keyword evidence="2" id="KW-0732">Signal</keyword>
<reference evidence="3 4" key="1">
    <citation type="submission" date="2020-12" db="EMBL/GenBank/DDBJ databases">
        <title>Novel Thalassolituus-related marine hydrocarbonoclastic bacteria mediated algae-derived hydrocarbons mineralization in twilight zone of the northern South China Sea.</title>
        <authorList>
            <person name="Dong C."/>
        </authorList>
    </citation>
    <scope>NUCLEOTIDE SEQUENCE [LARGE SCALE GENOMIC DNA]</scope>
    <source>
        <strain evidence="3 4">IMCC1826</strain>
    </source>
</reference>
<feature type="compositionally biased region" description="Low complexity" evidence="1">
    <location>
        <begin position="221"/>
        <end position="232"/>
    </location>
</feature>
<keyword evidence="4" id="KW-1185">Reference proteome</keyword>
<evidence type="ECO:0008006" key="5">
    <source>
        <dbReference type="Google" id="ProtNLM"/>
    </source>
</evidence>
<feature type="chain" id="PRO_5045482964" description="TolA protein" evidence="2">
    <location>
        <begin position="23"/>
        <end position="365"/>
    </location>
</feature>
<feature type="compositionally biased region" description="Basic and acidic residues" evidence="1">
    <location>
        <begin position="160"/>
        <end position="219"/>
    </location>
</feature>
<organism evidence="3 4">
    <name type="scientific">Thalassolituus marinus</name>
    <dbReference type="NCBI Taxonomy" id="671053"/>
    <lineage>
        <taxon>Bacteria</taxon>
        <taxon>Pseudomonadati</taxon>
        <taxon>Pseudomonadota</taxon>
        <taxon>Gammaproteobacteria</taxon>
        <taxon>Oceanospirillales</taxon>
        <taxon>Oceanospirillaceae</taxon>
        <taxon>Thalassolituus</taxon>
    </lineage>
</organism>
<evidence type="ECO:0000256" key="2">
    <source>
        <dbReference type="SAM" id="SignalP"/>
    </source>
</evidence>
<dbReference type="RefSeq" id="WP_225670421.1">
    <property type="nucleotide sequence ID" value="NZ_JAEDAH010000001.1"/>
</dbReference>
<proteinExistence type="predicted"/>
<comment type="caution">
    <text evidence="3">The sequence shown here is derived from an EMBL/GenBank/DDBJ whole genome shotgun (WGS) entry which is preliminary data.</text>
</comment>
<evidence type="ECO:0000256" key="1">
    <source>
        <dbReference type="SAM" id="MobiDB-lite"/>
    </source>
</evidence>
<feature type="signal peptide" evidence="2">
    <location>
        <begin position="1"/>
        <end position="22"/>
    </location>
</feature>
<sequence>MKNILMPLWLSAAVLVSVPADAATESLEKLLGGIKADIAAKRLSSPSGNNALEKIDAFREEAPFDFRVVPLTYEWGEAYVALAESAIASKDYAKAQGYLDKVWLVASLTPGLEDAQATLDKVYKGAPAVAAKAEDKGPSKEELARQKKLAEAAAKEKARVEAERKRKAEEEKRLAAEAKKQAEADRKRKAEEERLRRAEAEKAEKAAAAKRVADAEKARTQQAKPAAAPAPVVVQKPKPEAPKVIAVASRQQRSEVSGLWKDAKEESAPLASYPVSAEMLSERDRDIVDSLEPVCKAILDNDASVVVHTSDKADYRWLTVRLTLCMRRLDKTFRLRHSYESVADAEPFVSLHPSREVSLVRQSTD</sequence>
<dbReference type="EMBL" id="JAEDAH010000001">
    <property type="protein sequence ID" value="MCA6062001.1"/>
    <property type="molecule type" value="Genomic_DNA"/>
</dbReference>
<gene>
    <name evidence="3" type="ORF">I9W95_00110</name>
</gene>
<protein>
    <recommendedName>
        <fullName evidence="5">TolA protein</fullName>
    </recommendedName>
</protein>
<feature type="region of interest" description="Disordered" evidence="1">
    <location>
        <begin position="160"/>
        <end position="232"/>
    </location>
</feature>
<evidence type="ECO:0000313" key="3">
    <source>
        <dbReference type="EMBL" id="MCA6062001.1"/>
    </source>
</evidence>